<dbReference type="Gene3D" id="1.10.3730.20">
    <property type="match status" value="2"/>
</dbReference>
<reference evidence="13" key="1">
    <citation type="journal article" date="2021" name="PeerJ">
        <title>Extensive microbial diversity within the chicken gut microbiome revealed by metagenomics and culture.</title>
        <authorList>
            <person name="Gilroy R."/>
            <person name="Ravi A."/>
            <person name="Getino M."/>
            <person name="Pursley I."/>
            <person name="Horton D.L."/>
            <person name="Alikhan N.F."/>
            <person name="Baker D."/>
            <person name="Gharbi K."/>
            <person name="Hall N."/>
            <person name="Watson M."/>
            <person name="Adriaenssens E.M."/>
            <person name="Foster-Nyarko E."/>
            <person name="Jarju S."/>
            <person name="Secka A."/>
            <person name="Antonio M."/>
            <person name="Oren A."/>
            <person name="Chaudhuri R.R."/>
            <person name="La Ragione R."/>
            <person name="Hildebrand F."/>
            <person name="Pallen M.J."/>
        </authorList>
    </citation>
    <scope>NUCLEOTIDE SEQUENCE</scope>
    <source>
        <strain evidence="13">ChiSxjej5B17-1746</strain>
    </source>
</reference>
<keyword evidence="9" id="KW-0443">Lipid metabolism</keyword>
<feature type="transmembrane region" description="Helical" evidence="11">
    <location>
        <begin position="208"/>
        <end position="226"/>
    </location>
</feature>
<feature type="transmembrane region" description="Helical" evidence="11">
    <location>
        <begin position="232"/>
        <end position="254"/>
    </location>
</feature>
<dbReference type="SUPFAM" id="SSF103481">
    <property type="entry name" value="Multidrug resistance efflux transporter EmrE"/>
    <property type="match status" value="2"/>
</dbReference>
<feature type="transmembrane region" description="Helical" evidence="11">
    <location>
        <begin position="261"/>
        <end position="278"/>
    </location>
</feature>
<keyword evidence="5" id="KW-0441">Lipid A biosynthesis</keyword>
<dbReference type="GO" id="GO:0022857">
    <property type="term" value="F:transmembrane transporter activity"/>
    <property type="evidence" value="ECO:0007669"/>
    <property type="project" value="InterPro"/>
</dbReference>
<evidence type="ECO:0000256" key="1">
    <source>
        <dbReference type="ARBA" id="ARBA00004651"/>
    </source>
</evidence>
<dbReference type="InterPro" id="IPR000620">
    <property type="entry name" value="EamA_dom"/>
</dbReference>
<keyword evidence="6 11" id="KW-0812">Transmembrane</keyword>
<evidence type="ECO:0000256" key="4">
    <source>
        <dbReference type="ARBA" id="ARBA00022519"/>
    </source>
</evidence>
<name>A0A9D1U8W5_9BACT</name>
<dbReference type="PANTHER" id="PTHR30561">
    <property type="entry name" value="SMR FAMILY PROTON-DEPENDENT DRUG EFFLUX TRANSPORTER SUGE"/>
    <property type="match status" value="1"/>
</dbReference>
<gene>
    <name evidence="13" type="ORF">H9874_06960</name>
</gene>
<feature type="domain" description="EamA" evidence="12">
    <location>
        <begin position="142"/>
        <end position="276"/>
    </location>
</feature>
<dbReference type="GO" id="GO:0009103">
    <property type="term" value="P:lipopolysaccharide biosynthetic process"/>
    <property type="evidence" value="ECO:0007669"/>
    <property type="project" value="UniProtKB-KW"/>
</dbReference>
<protein>
    <submittedName>
        <fullName evidence="13">DMT family transporter</fullName>
    </submittedName>
</protein>
<evidence type="ECO:0000256" key="5">
    <source>
        <dbReference type="ARBA" id="ARBA00022556"/>
    </source>
</evidence>
<dbReference type="PANTHER" id="PTHR30561:SF9">
    <property type="entry name" value="4-AMINO-4-DEOXY-L-ARABINOSE-PHOSPHOUNDECAPRENOL FLIPPASE SUBUNIT ARNF-RELATED"/>
    <property type="match status" value="1"/>
</dbReference>
<keyword evidence="3" id="KW-0444">Lipid biosynthesis</keyword>
<feature type="transmembrane region" description="Helical" evidence="11">
    <location>
        <begin position="87"/>
        <end position="107"/>
    </location>
</feature>
<reference evidence="13" key="2">
    <citation type="submission" date="2021-04" db="EMBL/GenBank/DDBJ databases">
        <authorList>
            <person name="Gilroy R."/>
        </authorList>
    </citation>
    <scope>NUCLEOTIDE SEQUENCE</scope>
    <source>
        <strain evidence="13">ChiSxjej5B17-1746</strain>
    </source>
</reference>
<feature type="transmembrane region" description="Helical" evidence="11">
    <location>
        <begin position="59"/>
        <end position="80"/>
    </location>
</feature>
<keyword evidence="7" id="KW-0448">Lipopolysaccharide biosynthesis</keyword>
<evidence type="ECO:0000256" key="7">
    <source>
        <dbReference type="ARBA" id="ARBA00022985"/>
    </source>
</evidence>
<proteinExistence type="predicted"/>
<comment type="subcellular location">
    <subcellularLocation>
        <location evidence="1">Cell membrane</location>
        <topology evidence="1">Multi-pass membrane protein</topology>
    </subcellularLocation>
</comment>
<dbReference type="InterPro" id="IPR000390">
    <property type="entry name" value="Small_drug/metabolite_transptr"/>
</dbReference>
<accession>A0A9D1U8W5</accession>
<evidence type="ECO:0000256" key="10">
    <source>
        <dbReference type="ARBA" id="ARBA00023136"/>
    </source>
</evidence>
<feature type="transmembrane region" description="Helical" evidence="11">
    <location>
        <begin position="35"/>
        <end position="53"/>
    </location>
</feature>
<keyword evidence="4" id="KW-0997">Cell inner membrane</keyword>
<comment type="caution">
    <text evidence="13">The sequence shown here is derived from an EMBL/GenBank/DDBJ whole genome shotgun (WGS) entry which is preliminary data.</text>
</comment>
<evidence type="ECO:0000313" key="13">
    <source>
        <dbReference type="EMBL" id="HIW78867.1"/>
    </source>
</evidence>
<evidence type="ECO:0000256" key="11">
    <source>
        <dbReference type="SAM" id="Phobius"/>
    </source>
</evidence>
<feature type="transmembrane region" description="Helical" evidence="11">
    <location>
        <begin position="141"/>
        <end position="160"/>
    </location>
</feature>
<evidence type="ECO:0000256" key="9">
    <source>
        <dbReference type="ARBA" id="ARBA00023098"/>
    </source>
</evidence>
<dbReference type="InterPro" id="IPR037185">
    <property type="entry name" value="EmrE-like"/>
</dbReference>
<keyword evidence="2" id="KW-1003">Cell membrane</keyword>
<dbReference type="GO" id="GO:0009245">
    <property type="term" value="P:lipid A biosynthetic process"/>
    <property type="evidence" value="ECO:0007669"/>
    <property type="project" value="UniProtKB-KW"/>
</dbReference>
<dbReference type="Proteomes" id="UP000824264">
    <property type="component" value="Unassembled WGS sequence"/>
</dbReference>
<evidence type="ECO:0000313" key="14">
    <source>
        <dbReference type="Proteomes" id="UP000824264"/>
    </source>
</evidence>
<sequence>MSLDIILLILVAALLHASWNAVIKGGTNKLYETGLNCFGGGVGVLFVVPFLPLPAPESLIFLAGSCSVHIAYYLCIAVAYRTVDMSFAYTIMRGTAPLLTSIAMLLFGHNLSWAGWLGILCLCSGVLVLTRENVRNGRFNISGALAAVGTAVVIMGYTLFDGYGARASGNPISYVCWLYVINTFPINIILLLRQRKSYIPYFKQRWKIGLFGGLCSLGSYGVALWAMTKAPIAMVAALRETSVIFGMLLAILFLGEKFSPVKLLAVVLVATGIIIMRLQ</sequence>
<dbReference type="GO" id="GO:0005886">
    <property type="term" value="C:plasma membrane"/>
    <property type="evidence" value="ECO:0007669"/>
    <property type="project" value="UniProtKB-SubCell"/>
</dbReference>
<evidence type="ECO:0000256" key="6">
    <source>
        <dbReference type="ARBA" id="ARBA00022692"/>
    </source>
</evidence>
<feature type="transmembrane region" description="Helical" evidence="11">
    <location>
        <begin position="6"/>
        <end position="23"/>
    </location>
</feature>
<dbReference type="Pfam" id="PF00892">
    <property type="entry name" value="EamA"/>
    <property type="match status" value="2"/>
</dbReference>
<dbReference type="EMBL" id="DXGI01000262">
    <property type="protein sequence ID" value="HIW78867.1"/>
    <property type="molecule type" value="Genomic_DNA"/>
</dbReference>
<evidence type="ECO:0000256" key="3">
    <source>
        <dbReference type="ARBA" id="ARBA00022516"/>
    </source>
</evidence>
<organism evidence="13 14">
    <name type="scientific">Candidatus Bilophila faecipullorum</name>
    <dbReference type="NCBI Taxonomy" id="2838482"/>
    <lineage>
        <taxon>Bacteria</taxon>
        <taxon>Pseudomonadati</taxon>
        <taxon>Thermodesulfobacteriota</taxon>
        <taxon>Desulfovibrionia</taxon>
        <taxon>Desulfovibrionales</taxon>
        <taxon>Desulfovibrionaceae</taxon>
        <taxon>Bilophila</taxon>
    </lineage>
</organism>
<evidence type="ECO:0000256" key="2">
    <source>
        <dbReference type="ARBA" id="ARBA00022475"/>
    </source>
</evidence>
<keyword evidence="8 11" id="KW-1133">Transmembrane helix</keyword>
<feature type="transmembrane region" description="Helical" evidence="11">
    <location>
        <begin position="113"/>
        <end position="129"/>
    </location>
</feature>
<keyword evidence="10 11" id="KW-0472">Membrane</keyword>
<evidence type="ECO:0000256" key="8">
    <source>
        <dbReference type="ARBA" id="ARBA00022989"/>
    </source>
</evidence>
<evidence type="ECO:0000259" key="12">
    <source>
        <dbReference type="Pfam" id="PF00892"/>
    </source>
</evidence>
<feature type="transmembrane region" description="Helical" evidence="11">
    <location>
        <begin position="172"/>
        <end position="192"/>
    </location>
</feature>
<dbReference type="AlphaFoldDB" id="A0A9D1U8W5"/>
<feature type="domain" description="EamA" evidence="12">
    <location>
        <begin position="6"/>
        <end position="130"/>
    </location>
</feature>